<feature type="chain" id="PRO_5040954088" evidence="1">
    <location>
        <begin position="22"/>
        <end position="326"/>
    </location>
</feature>
<organism evidence="2 3">
    <name type="scientific">Coemansia thaxteri</name>
    <dbReference type="NCBI Taxonomy" id="2663907"/>
    <lineage>
        <taxon>Eukaryota</taxon>
        <taxon>Fungi</taxon>
        <taxon>Fungi incertae sedis</taxon>
        <taxon>Zoopagomycota</taxon>
        <taxon>Kickxellomycotina</taxon>
        <taxon>Kickxellomycetes</taxon>
        <taxon>Kickxellales</taxon>
        <taxon>Kickxellaceae</taxon>
        <taxon>Coemansia</taxon>
    </lineage>
</organism>
<comment type="caution">
    <text evidence="2">The sequence shown here is derived from an EMBL/GenBank/DDBJ whole genome shotgun (WGS) entry which is preliminary data.</text>
</comment>
<name>A0A9W8BH83_9FUNG</name>
<dbReference type="OrthoDB" id="5557989at2759"/>
<gene>
    <name evidence="2" type="ORF">H4R26_001069</name>
</gene>
<dbReference type="EMBL" id="JANBQF010000041">
    <property type="protein sequence ID" value="KAJ2006966.1"/>
    <property type="molecule type" value="Genomic_DNA"/>
</dbReference>
<feature type="signal peptide" evidence="1">
    <location>
        <begin position="1"/>
        <end position="21"/>
    </location>
</feature>
<evidence type="ECO:0000256" key="1">
    <source>
        <dbReference type="SAM" id="SignalP"/>
    </source>
</evidence>
<sequence>MIAKLPLCLSVLLALVVTTHAADSAKSPLVVPPAVLPTHGNSQLIICQLNRDRQARSLAPVFLHKNLSQVAQQLGAKYSSGSLDSQYFNTLFNGNIAPLGAGVSSSYKLLTLLDNDGSFVTQIEQSIYTALFDRNLDAIGLYVDSGVYTIVLASGLAQKPKDVSVCPSSPLEYTPPGDVPPAQNLVNGVDLPQFICSINSQRTSSDASAFVVHTALNNEAWEQVKVMNSLGHYTVDGPRYVDQAIYSQYINVKKLYWMAGEGYRNARYLANLLVSTYDDYVLDPNYTVIGVAQLNGFWSVIMASLPRTPRTGKACPLTVDEITYTG</sequence>
<dbReference type="AlphaFoldDB" id="A0A9W8BH83"/>
<reference evidence="2" key="1">
    <citation type="submission" date="2022-07" db="EMBL/GenBank/DDBJ databases">
        <title>Phylogenomic reconstructions and comparative analyses of Kickxellomycotina fungi.</title>
        <authorList>
            <person name="Reynolds N.K."/>
            <person name="Stajich J.E."/>
            <person name="Barry K."/>
            <person name="Grigoriev I.V."/>
            <person name="Crous P."/>
            <person name="Smith M.E."/>
        </authorList>
    </citation>
    <scope>NUCLEOTIDE SEQUENCE</scope>
    <source>
        <strain evidence="2">IMI 214461</strain>
    </source>
</reference>
<dbReference type="Proteomes" id="UP001150907">
    <property type="component" value="Unassembled WGS sequence"/>
</dbReference>
<protein>
    <submittedName>
        <fullName evidence="2">Uncharacterized protein</fullName>
    </submittedName>
</protein>
<evidence type="ECO:0000313" key="2">
    <source>
        <dbReference type="EMBL" id="KAJ2006966.1"/>
    </source>
</evidence>
<proteinExistence type="predicted"/>
<evidence type="ECO:0000313" key="3">
    <source>
        <dbReference type="Proteomes" id="UP001150907"/>
    </source>
</evidence>
<keyword evidence="1" id="KW-0732">Signal</keyword>
<accession>A0A9W8BH83</accession>
<keyword evidence="3" id="KW-1185">Reference proteome</keyword>